<protein>
    <recommendedName>
        <fullName evidence="5">Lipoprotein</fullName>
    </recommendedName>
</protein>
<proteinExistence type="predicted"/>
<evidence type="ECO:0000256" key="2">
    <source>
        <dbReference type="SAM" id="SignalP"/>
    </source>
</evidence>
<dbReference type="Proteomes" id="UP000237580">
    <property type="component" value="Unassembled WGS sequence"/>
</dbReference>
<organism evidence="3 4">
    <name type="scientific">Pseudomonas syringae pv. persicae</name>
    <dbReference type="NCBI Taxonomy" id="237306"/>
    <lineage>
        <taxon>Bacteria</taxon>
        <taxon>Pseudomonadati</taxon>
        <taxon>Pseudomonadota</taxon>
        <taxon>Gammaproteobacteria</taxon>
        <taxon>Pseudomonadales</taxon>
        <taxon>Pseudomonadaceae</taxon>
        <taxon>Pseudomonas</taxon>
    </lineage>
</organism>
<dbReference type="EMBL" id="ODAM01000061">
    <property type="protein sequence ID" value="SOQ09592.1"/>
    <property type="molecule type" value="Genomic_DNA"/>
</dbReference>
<evidence type="ECO:0000313" key="3">
    <source>
        <dbReference type="EMBL" id="SOQ09592.1"/>
    </source>
</evidence>
<evidence type="ECO:0000313" key="4">
    <source>
        <dbReference type="Proteomes" id="UP000237580"/>
    </source>
</evidence>
<reference evidence="3 4" key="1">
    <citation type="submission" date="2017-11" db="EMBL/GenBank/DDBJ databases">
        <authorList>
            <person name="Blom J."/>
        </authorList>
    </citation>
    <scope>NUCLEOTIDE SEQUENCE [LARGE SCALE GENOMIC DNA]</scope>
    <source>
        <strain evidence="3">NCPPB 2254</strain>
    </source>
</reference>
<dbReference type="AlphaFoldDB" id="A0AB38EDM7"/>
<feature type="chain" id="PRO_5044249092" description="Lipoprotein" evidence="2">
    <location>
        <begin position="20"/>
        <end position="46"/>
    </location>
</feature>
<evidence type="ECO:0000256" key="1">
    <source>
        <dbReference type="SAM" id="MobiDB-lite"/>
    </source>
</evidence>
<feature type="region of interest" description="Disordered" evidence="1">
    <location>
        <begin position="24"/>
        <end position="46"/>
    </location>
</feature>
<gene>
    <name evidence="3" type="ORF">NCPPB2254_02402</name>
</gene>
<keyword evidence="2" id="KW-0732">Signal</keyword>
<feature type="signal peptide" evidence="2">
    <location>
        <begin position="1"/>
        <end position="19"/>
    </location>
</feature>
<sequence>MQKISKTLILILCITGAMSGCFDNSNSEQGTKKNPNDGSSVRMEQH</sequence>
<accession>A0AB38EDM7</accession>
<evidence type="ECO:0008006" key="5">
    <source>
        <dbReference type="Google" id="ProtNLM"/>
    </source>
</evidence>
<comment type="caution">
    <text evidence="3">The sequence shown here is derived from an EMBL/GenBank/DDBJ whole genome shotgun (WGS) entry which is preliminary data.</text>
</comment>
<name>A0AB38EDM7_9PSED</name>
<dbReference type="PROSITE" id="PS51257">
    <property type="entry name" value="PROKAR_LIPOPROTEIN"/>
    <property type="match status" value="1"/>
</dbReference>